<dbReference type="Proteomes" id="UP000652761">
    <property type="component" value="Unassembled WGS sequence"/>
</dbReference>
<proteinExistence type="predicted"/>
<accession>A0A843UIW2</accession>
<dbReference type="EMBL" id="NMUH01000602">
    <property type="protein sequence ID" value="MQL82006.1"/>
    <property type="molecule type" value="Genomic_DNA"/>
</dbReference>
<evidence type="ECO:0000313" key="1">
    <source>
        <dbReference type="EMBL" id="MQL82006.1"/>
    </source>
</evidence>
<organism evidence="1 2">
    <name type="scientific">Colocasia esculenta</name>
    <name type="common">Wild taro</name>
    <name type="synonym">Arum esculentum</name>
    <dbReference type="NCBI Taxonomy" id="4460"/>
    <lineage>
        <taxon>Eukaryota</taxon>
        <taxon>Viridiplantae</taxon>
        <taxon>Streptophyta</taxon>
        <taxon>Embryophyta</taxon>
        <taxon>Tracheophyta</taxon>
        <taxon>Spermatophyta</taxon>
        <taxon>Magnoliopsida</taxon>
        <taxon>Liliopsida</taxon>
        <taxon>Araceae</taxon>
        <taxon>Aroideae</taxon>
        <taxon>Colocasieae</taxon>
        <taxon>Colocasia</taxon>
    </lineage>
</organism>
<comment type="caution">
    <text evidence="1">The sequence shown here is derived from an EMBL/GenBank/DDBJ whole genome shotgun (WGS) entry which is preliminary data.</text>
</comment>
<name>A0A843UIW2_COLES</name>
<keyword evidence="2" id="KW-1185">Reference proteome</keyword>
<dbReference type="AlphaFoldDB" id="A0A843UIW2"/>
<reference evidence="1" key="1">
    <citation type="submission" date="2017-07" db="EMBL/GenBank/DDBJ databases">
        <title>Taro Niue Genome Assembly and Annotation.</title>
        <authorList>
            <person name="Atibalentja N."/>
            <person name="Keating K."/>
            <person name="Fields C.J."/>
        </authorList>
    </citation>
    <scope>NUCLEOTIDE SEQUENCE</scope>
    <source>
        <strain evidence="1">Niue_2</strain>
        <tissue evidence="1">Leaf</tissue>
    </source>
</reference>
<gene>
    <name evidence="1" type="ORF">Taro_014476</name>
</gene>
<sequence length="106" mass="12333">MSRIHPPPPQLPGLPLEAPSTFKQKSFISRIQRTSSEGKAKRWDLCVERGVHLESPFLFLFRLVMNDPKHSWRWQLGVANGVICITQYRSWRRPCNKSYRVELVSG</sequence>
<protein>
    <submittedName>
        <fullName evidence="1">Uncharacterized protein</fullName>
    </submittedName>
</protein>
<evidence type="ECO:0000313" key="2">
    <source>
        <dbReference type="Proteomes" id="UP000652761"/>
    </source>
</evidence>